<dbReference type="AlphaFoldDB" id="A0AAV4AEK2"/>
<accession>A0AAV4AEK2</accession>
<gene>
    <name evidence="2" type="ORF">PoB_003192200</name>
</gene>
<feature type="region of interest" description="Disordered" evidence="1">
    <location>
        <begin position="1"/>
        <end position="38"/>
    </location>
</feature>
<dbReference type="EMBL" id="BLXT01003748">
    <property type="protein sequence ID" value="GFO05417.1"/>
    <property type="molecule type" value="Genomic_DNA"/>
</dbReference>
<dbReference type="Proteomes" id="UP000735302">
    <property type="component" value="Unassembled WGS sequence"/>
</dbReference>
<protein>
    <submittedName>
        <fullName evidence="2">Uncharacterized protein</fullName>
    </submittedName>
</protein>
<feature type="compositionally biased region" description="Acidic residues" evidence="1">
    <location>
        <begin position="22"/>
        <end position="32"/>
    </location>
</feature>
<evidence type="ECO:0000313" key="3">
    <source>
        <dbReference type="Proteomes" id="UP000735302"/>
    </source>
</evidence>
<reference evidence="2 3" key="1">
    <citation type="journal article" date="2021" name="Elife">
        <title>Chloroplast acquisition without the gene transfer in kleptoplastic sea slugs, Plakobranchus ocellatus.</title>
        <authorList>
            <person name="Maeda T."/>
            <person name="Takahashi S."/>
            <person name="Yoshida T."/>
            <person name="Shimamura S."/>
            <person name="Takaki Y."/>
            <person name="Nagai Y."/>
            <person name="Toyoda A."/>
            <person name="Suzuki Y."/>
            <person name="Arimoto A."/>
            <person name="Ishii H."/>
            <person name="Satoh N."/>
            <person name="Nishiyama T."/>
            <person name="Hasebe M."/>
            <person name="Maruyama T."/>
            <person name="Minagawa J."/>
            <person name="Obokata J."/>
            <person name="Shigenobu S."/>
        </authorList>
    </citation>
    <scope>NUCLEOTIDE SEQUENCE [LARGE SCALE GENOMIC DNA]</scope>
</reference>
<sequence>MEEDGELEKGKEWEKEGKMYEEQEGEEEEEEDQGKSSCRIRCTHATNVATSPRIGHTGGANWTCVEIQWVLTFFKDTVTWKRSRLQQQGHHE</sequence>
<feature type="compositionally biased region" description="Basic and acidic residues" evidence="1">
    <location>
        <begin position="7"/>
        <end position="21"/>
    </location>
</feature>
<comment type="caution">
    <text evidence="2">The sequence shown here is derived from an EMBL/GenBank/DDBJ whole genome shotgun (WGS) entry which is preliminary data.</text>
</comment>
<evidence type="ECO:0000313" key="2">
    <source>
        <dbReference type="EMBL" id="GFO05417.1"/>
    </source>
</evidence>
<proteinExistence type="predicted"/>
<name>A0AAV4AEK2_9GAST</name>
<evidence type="ECO:0000256" key="1">
    <source>
        <dbReference type="SAM" id="MobiDB-lite"/>
    </source>
</evidence>
<keyword evidence="3" id="KW-1185">Reference proteome</keyword>
<organism evidence="2 3">
    <name type="scientific">Plakobranchus ocellatus</name>
    <dbReference type="NCBI Taxonomy" id="259542"/>
    <lineage>
        <taxon>Eukaryota</taxon>
        <taxon>Metazoa</taxon>
        <taxon>Spiralia</taxon>
        <taxon>Lophotrochozoa</taxon>
        <taxon>Mollusca</taxon>
        <taxon>Gastropoda</taxon>
        <taxon>Heterobranchia</taxon>
        <taxon>Euthyneura</taxon>
        <taxon>Panpulmonata</taxon>
        <taxon>Sacoglossa</taxon>
        <taxon>Placobranchoidea</taxon>
        <taxon>Plakobranchidae</taxon>
        <taxon>Plakobranchus</taxon>
    </lineage>
</organism>